<proteinExistence type="predicted"/>
<name>A0ABN6GN12_9GAMM</name>
<organism evidence="2 3">
    <name type="scientific">Stenotrophomonas pavanii</name>
    <dbReference type="NCBI Taxonomy" id="487698"/>
    <lineage>
        <taxon>Bacteria</taxon>
        <taxon>Pseudomonadati</taxon>
        <taxon>Pseudomonadota</taxon>
        <taxon>Gammaproteobacteria</taxon>
        <taxon>Lysobacterales</taxon>
        <taxon>Lysobacteraceae</taxon>
        <taxon>Stenotrophomonas</taxon>
    </lineage>
</organism>
<protein>
    <submittedName>
        <fullName evidence="2">NAD-dependent epimerase/dehydratase family protein</fullName>
    </submittedName>
</protein>
<dbReference type="InterPro" id="IPR001509">
    <property type="entry name" value="Epimerase_deHydtase"/>
</dbReference>
<dbReference type="Proteomes" id="UP000825066">
    <property type="component" value="Chromosome"/>
</dbReference>
<accession>A0ABN6GN12</accession>
<evidence type="ECO:0000259" key="1">
    <source>
        <dbReference type="Pfam" id="PF01370"/>
    </source>
</evidence>
<dbReference type="PANTHER" id="PTHR12126">
    <property type="entry name" value="NADH-UBIQUINONE OXIDOREDUCTASE 39 KDA SUBUNIT-RELATED"/>
    <property type="match status" value="1"/>
</dbReference>
<dbReference type="PANTHER" id="PTHR12126:SF11">
    <property type="entry name" value="NADH DEHYDROGENASE [UBIQUINONE] 1 ALPHA SUBCOMPLEX SUBUNIT 9, MITOCHONDRIAL"/>
    <property type="match status" value="1"/>
</dbReference>
<gene>
    <name evidence="2" type="ORF">STNY_R05800</name>
</gene>
<reference evidence="2 3" key="1">
    <citation type="submission" date="2021-05" db="EMBL/GenBank/DDBJ databases">
        <title>Complete Genome Sequence of Stenotrophomonas pavanii strain Y.</title>
        <authorList>
            <person name="Dohra H."/>
            <person name="Mohad Din A.R.J."/>
            <person name="Suzuki K."/>
            <person name="Fatma A."/>
            <person name="Honjyo M."/>
            <person name="Nishimura T."/>
            <person name="Moriuch R."/>
            <person name="Masuda K."/>
            <person name="Minoura A."/>
            <person name="Tashiro Y."/>
            <person name="Futamata H."/>
        </authorList>
    </citation>
    <scope>NUCLEOTIDE SEQUENCE [LARGE SCALE GENOMIC DNA]</scope>
    <source>
        <strain evidence="3">Y</strain>
    </source>
</reference>
<keyword evidence="3" id="KW-1185">Reference proteome</keyword>
<dbReference type="EMBL" id="AP024684">
    <property type="protein sequence ID" value="BCX42421.1"/>
    <property type="molecule type" value="Genomic_DNA"/>
</dbReference>
<feature type="domain" description="NAD-dependent epimerase/dehydratase" evidence="1">
    <location>
        <begin position="13"/>
        <end position="220"/>
    </location>
</feature>
<dbReference type="Pfam" id="PF01370">
    <property type="entry name" value="Epimerase"/>
    <property type="match status" value="1"/>
</dbReference>
<evidence type="ECO:0000313" key="2">
    <source>
        <dbReference type="EMBL" id="BCX42421.1"/>
    </source>
</evidence>
<sequence>MSAAMDSELEQKIIIPGGAGLVGQNLVAILRRQGYRRLVVIDKHAANLAVLARMHPDVVTEHADLAEPGTWERHFAGADAVVMLQAQIGGTDPLPFVRNNITATDLILDAIERHAVPYTVHVSSSVVCSVADDDYTRTKREQEQRVAARGIPSVILRPTLMFGWFDRKHLGWLSRFMRRVPVFPIPGDGRYMRQPLYAGDFATIIASCLRSRIAGQRYNITGLEKVDYIDIIRQIKRSTRARTLLLHIPYRLFHLLLRTWALFDRDPPFTAAQLQALVAHDEFEVIDWPSIFNVRPTPFAQAIDATFNDPEYGDIALEF</sequence>
<dbReference type="InterPro" id="IPR051207">
    <property type="entry name" value="ComplexI_NDUFA9_subunit"/>
</dbReference>
<evidence type="ECO:0000313" key="3">
    <source>
        <dbReference type="Proteomes" id="UP000825066"/>
    </source>
</evidence>